<organism evidence="1 2">
    <name type="scientific">Gadus morhua</name>
    <name type="common">Atlantic cod</name>
    <dbReference type="NCBI Taxonomy" id="8049"/>
    <lineage>
        <taxon>Eukaryota</taxon>
        <taxon>Metazoa</taxon>
        <taxon>Chordata</taxon>
        <taxon>Craniata</taxon>
        <taxon>Vertebrata</taxon>
        <taxon>Euteleostomi</taxon>
        <taxon>Actinopterygii</taxon>
        <taxon>Neopterygii</taxon>
        <taxon>Teleostei</taxon>
        <taxon>Neoteleostei</taxon>
        <taxon>Acanthomorphata</taxon>
        <taxon>Zeiogadaria</taxon>
        <taxon>Gadariae</taxon>
        <taxon>Gadiformes</taxon>
        <taxon>Gadoidei</taxon>
        <taxon>Gadidae</taxon>
        <taxon>Gadus</taxon>
    </lineage>
</organism>
<dbReference type="Gene3D" id="3.40.50.450">
    <property type="match status" value="1"/>
</dbReference>
<dbReference type="PANTHER" id="PTHR15364">
    <property type="entry name" value="2'-DEOXYNUCLEOSIDE 5'-PHOSPHATE N-HYDROLASE 1"/>
    <property type="match status" value="1"/>
</dbReference>
<dbReference type="Proteomes" id="UP000694546">
    <property type="component" value="Chromosome 15"/>
</dbReference>
<dbReference type="GO" id="GO:0009159">
    <property type="term" value="P:deoxyribonucleoside monophosphate catabolic process"/>
    <property type="evidence" value="ECO:0007669"/>
    <property type="project" value="TreeGrafter"/>
</dbReference>
<evidence type="ECO:0000313" key="2">
    <source>
        <dbReference type="Proteomes" id="UP000694546"/>
    </source>
</evidence>
<protein>
    <recommendedName>
        <fullName evidence="3">2'-deoxynucleoside 5'-phosphate N-hydrolase 1</fullName>
    </recommendedName>
</protein>
<dbReference type="InterPro" id="IPR051239">
    <property type="entry name" value="2'-dNMP_N-hydrolase"/>
</dbReference>
<keyword evidence="2" id="KW-1185">Reference proteome</keyword>
<reference evidence="1" key="1">
    <citation type="submission" date="2025-08" db="UniProtKB">
        <authorList>
            <consortium name="Ensembl"/>
        </authorList>
    </citation>
    <scope>IDENTIFICATION</scope>
</reference>
<reference evidence="1" key="2">
    <citation type="submission" date="2025-09" db="UniProtKB">
        <authorList>
            <consortium name="Ensembl"/>
        </authorList>
    </citation>
    <scope>IDENTIFICATION</scope>
</reference>
<proteinExistence type="predicted"/>
<dbReference type="GO" id="GO:0070694">
    <property type="term" value="F:5-hydroxymethyl-dUMP N-hydrolase activity"/>
    <property type="evidence" value="ECO:0007669"/>
    <property type="project" value="TreeGrafter"/>
</dbReference>
<name>A0A8C5C8S6_GADMO</name>
<dbReference type="PANTHER" id="PTHR15364:SF0">
    <property type="entry name" value="2'-DEOXYNUCLEOSIDE 5'-PHOSPHATE N-HYDROLASE 1"/>
    <property type="match status" value="1"/>
</dbReference>
<accession>A0A8C5C8S6</accession>
<evidence type="ECO:0008006" key="3">
    <source>
        <dbReference type="Google" id="ProtNLM"/>
    </source>
</evidence>
<dbReference type="AlphaFoldDB" id="A0A8C5C8S6"/>
<dbReference type="GeneTree" id="ENSGT00940000181844"/>
<evidence type="ECO:0000313" key="1">
    <source>
        <dbReference type="Ensembl" id="ENSGMOP00000056979.1"/>
    </source>
</evidence>
<dbReference type="GO" id="GO:0005634">
    <property type="term" value="C:nucleus"/>
    <property type="evidence" value="ECO:0007669"/>
    <property type="project" value="TreeGrafter"/>
</dbReference>
<sequence length="49" mass="5640">MHIYFCGSIRGGRQDVDIYQKIVRKLKTFGEVLTEHVSHSELRFGLGDC</sequence>
<dbReference type="Ensembl" id="ENSGMOT00000028111.1">
    <property type="protein sequence ID" value="ENSGMOP00000056979.1"/>
    <property type="gene ID" value="ENSGMOG00000035678.1"/>
</dbReference>